<sequence>MDYRGPEQRTDWVMRQYVETIIQYLVLGGDSANAQMNMTEHGVPVHVQGRVLDAYAAVH</sequence>
<organism evidence="1 2">
    <name type="scientific">Aromatoleum toluvorans</name>
    <dbReference type="NCBI Taxonomy" id="92002"/>
    <lineage>
        <taxon>Bacteria</taxon>
        <taxon>Pseudomonadati</taxon>
        <taxon>Pseudomonadota</taxon>
        <taxon>Betaproteobacteria</taxon>
        <taxon>Rhodocyclales</taxon>
        <taxon>Rhodocyclaceae</taxon>
        <taxon>Aromatoleum</taxon>
    </lineage>
</organism>
<keyword evidence="2" id="KW-1185">Reference proteome</keyword>
<name>A0ABX1PZB8_9RHOO</name>
<reference evidence="1 2" key="1">
    <citation type="submission" date="2019-12" db="EMBL/GenBank/DDBJ databases">
        <title>Comparative genomics gives insights into the taxonomy of the Azoarcus-Aromatoleum group and reveals separate origins of nif in the plant-associated Azoarcus and non-plant-associated Aromatoleum sub-groups.</title>
        <authorList>
            <person name="Lafos M."/>
            <person name="Maluk M."/>
            <person name="Batista M."/>
            <person name="Junghare M."/>
            <person name="Carmona M."/>
            <person name="Faoro H."/>
            <person name="Cruz L.M."/>
            <person name="Battistoni F."/>
            <person name="De Souza E."/>
            <person name="Pedrosa F."/>
            <person name="Chen W.-M."/>
            <person name="Poole P.S."/>
            <person name="Dixon R.A."/>
            <person name="James E.K."/>
        </authorList>
    </citation>
    <scope>NUCLEOTIDE SEQUENCE [LARGE SCALE GENOMIC DNA]</scope>
    <source>
        <strain evidence="1 2">Td21</strain>
    </source>
</reference>
<protein>
    <submittedName>
        <fullName evidence="1">Uncharacterized protein</fullName>
    </submittedName>
</protein>
<proteinExistence type="predicted"/>
<evidence type="ECO:0000313" key="2">
    <source>
        <dbReference type="Proteomes" id="UP000623795"/>
    </source>
</evidence>
<dbReference type="EMBL" id="WTVN01000017">
    <property type="protein sequence ID" value="NMG44545.1"/>
    <property type="molecule type" value="Genomic_DNA"/>
</dbReference>
<evidence type="ECO:0000313" key="1">
    <source>
        <dbReference type="EMBL" id="NMG44545.1"/>
    </source>
</evidence>
<gene>
    <name evidence="1" type="ORF">GPA22_12475</name>
</gene>
<dbReference type="Proteomes" id="UP000623795">
    <property type="component" value="Unassembled WGS sequence"/>
</dbReference>
<accession>A0ABX1PZB8</accession>
<comment type="caution">
    <text evidence="1">The sequence shown here is derived from an EMBL/GenBank/DDBJ whole genome shotgun (WGS) entry which is preliminary data.</text>
</comment>